<dbReference type="EMBL" id="CM037619">
    <property type="protein sequence ID" value="KAH8008505.1"/>
    <property type="molecule type" value="Genomic_DNA"/>
</dbReference>
<evidence type="ECO:0000313" key="2">
    <source>
        <dbReference type="Proteomes" id="UP000827872"/>
    </source>
</evidence>
<proteinExistence type="predicted"/>
<dbReference type="Proteomes" id="UP000827872">
    <property type="component" value="Linkage Group LG06"/>
</dbReference>
<organism evidence="1 2">
    <name type="scientific">Sphaerodactylus townsendi</name>
    <dbReference type="NCBI Taxonomy" id="933632"/>
    <lineage>
        <taxon>Eukaryota</taxon>
        <taxon>Metazoa</taxon>
        <taxon>Chordata</taxon>
        <taxon>Craniata</taxon>
        <taxon>Vertebrata</taxon>
        <taxon>Euteleostomi</taxon>
        <taxon>Lepidosauria</taxon>
        <taxon>Squamata</taxon>
        <taxon>Bifurcata</taxon>
        <taxon>Gekkota</taxon>
        <taxon>Sphaerodactylidae</taxon>
        <taxon>Sphaerodactylus</taxon>
    </lineage>
</organism>
<protein>
    <submittedName>
        <fullName evidence="1">Uncharacterized protein</fullName>
    </submittedName>
</protein>
<reference evidence="1" key="1">
    <citation type="submission" date="2021-08" db="EMBL/GenBank/DDBJ databases">
        <title>The first chromosome-level gecko genome reveals the dynamic sex chromosomes of Neotropical dwarf geckos (Sphaerodactylidae: Sphaerodactylus).</title>
        <authorList>
            <person name="Pinto B.J."/>
            <person name="Keating S.E."/>
            <person name="Gamble T."/>
        </authorList>
    </citation>
    <scope>NUCLEOTIDE SEQUENCE</scope>
    <source>
        <strain evidence="1">TG3544</strain>
    </source>
</reference>
<sequence>MAERRLVGRAVVRGGPQAPEGEAWPWRARGGQGSAWAGPGPPAVTELDKADAWLLRKAHETGFLSCFEWLAGLLELG</sequence>
<name>A0ACB8FU90_9SAUR</name>
<comment type="caution">
    <text evidence="1">The sequence shown here is derived from an EMBL/GenBank/DDBJ whole genome shotgun (WGS) entry which is preliminary data.</text>
</comment>
<evidence type="ECO:0000313" key="1">
    <source>
        <dbReference type="EMBL" id="KAH8008505.1"/>
    </source>
</evidence>
<gene>
    <name evidence="1" type="ORF">K3G42_029813</name>
</gene>
<keyword evidence="2" id="KW-1185">Reference proteome</keyword>
<accession>A0ACB8FU90</accession>